<evidence type="ECO:0000256" key="5">
    <source>
        <dbReference type="ARBA" id="ARBA00023146"/>
    </source>
</evidence>
<keyword evidence="3 7" id="KW-0067">ATP-binding</keyword>
<dbReference type="InterPro" id="IPR036621">
    <property type="entry name" value="Anticodon-bd_dom_sf"/>
</dbReference>
<evidence type="ECO:0000256" key="4">
    <source>
        <dbReference type="ARBA" id="ARBA00022917"/>
    </source>
</evidence>
<dbReference type="GO" id="GO:0005737">
    <property type="term" value="C:cytoplasm"/>
    <property type="evidence" value="ECO:0007669"/>
    <property type="project" value="UniProtKB-SubCell"/>
</dbReference>
<dbReference type="PROSITE" id="PS50862">
    <property type="entry name" value="AA_TRNA_LIGASE_II"/>
    <property type="match status" value="1"/>
</dbReference>
<dbReference type="Pfam" id="PF03129">
    <property type="entry name" value="HGTP_anticodon"/>
    <property type="match status" value="1"/>
</dbReference>
<protein>
    <recommendedName>
        <fullName evidence="7">Histidine--tRNA ligase</fullName>
        <ecNumber evidence="7">6.1.1.21</ecNumber>
    </recommendedName>
    <alternativeName>
        <fullName evidence="7">Histidyl-tRNA synthetase</fullName>
        <shortName evidence="7">HisRS</shortName>
    </alternativeName>
</protein>
<dbReference type="InterPro" id="IPR041715">
    <property type="entry name" value="HisRS-like_core"/>
</dbReference>
<dbReference type="SUPFAM" id="SSF52954">
    <property type="entry name" value="Class II aaRS ABD-related"/>
    <property type="match status" value="1"/>
</dbReference>
<dbReference type="Proteomes" id="UP000034127">
    <property type="component" value="Unassembled WGS sequence"/>
</dbReference>
<reference evidence="10 11" key="1">
    <citation type="journal article" date="2015" name="Nature">
        <title>rRNA introns, odd ribosomes, and small enigmatic genomes across a large radiation of phyla.</title>
        <authorList>
            <person name="Brown C.T."/>
            <person name="Hug L.A."/>
            <person name="Thomas B.C."/>
            <person name="Sharon I."/>
            <person name="Castelle C.J."/>
            <person name="Singh A."/>
            <person name="Wilkins M.J."/>
            <person name="Williams K.H."/>
            <person name="Banfield J.F."/>
        </authorList>
    </citation>
    <scope>NUCLEOTIDE SEQUENCE [LARGE SCALE GENOMIC DNA]</scope>
</reference>
<dbReference type="GO" id="GO:0006427">
    <property type="term" value="P:histidyl-tRNA aminoacylation"/>
    <property type="evidence" value="ECO:0007669"/>
    <property type="project" value="UniProtKB-UniRule"/>
</dbReference>
<dbReference type="InterPro" id="IPR006195">
    <property type="entry name" value="aa-tRNA-synth_II"/>
</dbReference>
<feature type="binding site" evidence="8">
    <location>
        <begin position="282"/>
        <end position="283"/>
    </location>
    <ligand>
        <name>L-histidine</name>
        <dbReference type="ChEBI" id="CHEBI:57595"/>
    </ligand>
</feature>
<comment type="caution">
    <text evidence="10">The sequence shown here is derived from an EMBL/GenBank/DDBJ whole genome shotgun (WGS) entry which is preliminary data.</text>
</comment>
<dbReference type="InterPro" id="IPR004154">
    <property type="entry name" value="Anticodon-bd"/>
</dbReference>
<dbReference type="SUPFAM" id="SSF55681">
    <property type="entry name" value="Class II aaRS and biotin synthetases"/>
    <property type="match status" value="1"/>
</dbReference>
<dbReference type="Gene3D" id="3.40.50.800">
    <property type="entry name" value="Anticodon-binding domain"/>
    <property type="match status" value="1"/>
</dbReference>
<feature type="binding site" evidence="8">
    <location>
        <position position="130"/>
    </location>
    <ligand>
        <name>L-histidine</name>
        <dbReference type="ChEBI" id="CHEBI:57595"/>
    </ligand>
</feature>
<dbReference type="PIRSF" id="PIRSF001549">
    <property type="entry name" value="His-tRNA_synth"/>
    <property type="match status" value="1"/>
</dbReference>
<comment type="similarity">
    <text evidence="1 7">Belongs to the class-II aminoacyl-tRNA synthetase family.</text>
</comment>
<dbReference type="EC" id="6.1.1.21" evidence="7"/>
<keyword evidence="7" id="KW-0436">Ligase</keyword>
<evidence type="ECO:0000256" key="1">
    <source>
        <dbReference type="ARBA" id="ARBA00008226"/>
    </source>
</evidence>
<feature type="binding site" evidence="8">
    <location>
        <position position="278"/>
    </location>
    <ligand>
        <name>L-histidine</name>
        <dbReference type="ChEBI" id="CHEBI:57595"/>
    </ligand>
</feature>
<comment type="subunit">
    <text evidence="7">Homodimer.</text>
</comment>
<evidence type="ECO:0000256" key="3">
    <source>
        <dbReference type="ARBA" id="ARBA00022840"/>
    </source>
</evidence>
<dbReference type="InterPro" id="IPR045864">
    <property type="entry name" value="aa-tRNA-synth_II/BPL/LPL"/>
</dbReference>
<keyword evidence="5 7" id="KW-0030">Aminoacyl-tRNA synthetase</keyword>
<gene>
    <name evidence="7" type="primary">hisS</name>
    <name evidence="10" type="ORF">UR63_C0030G0014</name>
</gene>
<evidence type="ECO:0000256" key="7">
    <source>
        <dbReference type="HAMAP-Rule" id="MF_00127"/>
    </source>
</evidence>
<feature type="binding site" evidence="8">
    <location>
        <position position="126"/>
    </location>
    <ligand>
        <name>L-histidine</name>
        <dbReference type="ChEBI" id="CHEBI:57595"/>
    </ligand>
</feature>
<evidence type="ECO:0000256" key="2">
    <source>
        <dbReference type="ARBA" id="ARBA00022741"/>
    </source>
</evidence>
<dbReference type="Pfam" id="PF13393">
    <property type="entry name" value="tRNA-synt_His"/>
    <property type="match status" value="1"/>
</dbReference>
<evidence type="ECO:0000313" key="10">
    <source>
        <dbReference type="EMBL" id="KKP66605.1"/>
    </source>
</evidence>
<dbReference type="PATRIC" id="fig|1618485.3.peg.764"/>
<dbReference type="CDD" id="cd00773">
    <property type="entry name" value="HisRS-like_core"/>
    <property type="match status" value="1"/>
</dbReference>
<evidence type="ECO:0000256" key="6">
    <source>
        <dbReference type="ARBA" id="ARBA00047639"/>
    </source>
</evidence>
<dbReference type="NCBIfam" id="TIGR00442">
    <property type="entry name" value="hisS"/>
    <property type="match status" value="1"/>
</dbReference>
<evidence type="ECO:0000259" key="9">
    <source>
        <dbReference type="PROSITE" id="PS50862"/>
    </source>
</evidence>
<dbReference type="Gene3D" id="3.30.930.10">
    <property type="entry name" value="Bira Bifunctional Protein, Domain 2"/>
    <property type="match status" value="1"/>
</dbReference>
<proteinExistence type="inferred from homology"/>
<keyword evidence="7" id="KW-0963">Cytoplasm</keyword>
<dbReference type="InterPro" id="IPR004516">
    <property type="entry name" value="HisRS/HisZ"/>
</dbReference>
<evidence type="ECO:0000313" key="11">
    <source>
        <dbReference type="Proteomes" id="UP000034127"/>
    </source>
</evidence>
<keyword evidence="2 7" id="KW-0547">Nucleotide-binding</keyword>
<sequence>MSNKITVQKLAGFRDYFAEDVKIREYVINTFKKVFEKYGYEPLETPALENSNIFVGELGDEAEKLFYRFRDQGGRDIMLKYDVMTSMCRAVAENYNKIIFPYKRYQIQSVWRSEKPQKGRFREFTQCDADTVGSADVACDAEFIQMGIEALSNLGFSNFRANINNRKIMNGIIQYAGAKSSDFVAICISVDKLPKIGKDGVKKELIEKRKISSEVADKILEVFSLTGNTEELLKQFKNKLKNIPVALEGINEMELIFNYFKTVQLDQKYYQFAPFIARGLAYYTGPVWEFEILEGGVGSVAGCGRYDDIIGKFMGTKIPATGGSFGIERLVEVVKSRAMYQAKSNFSQVLVTIFNKELFDESLKIADFLRKNNIKTTLYPVILDKLDKQLKYANKKGIPYVIIIGPEEVEKKIVKLKNMKTGDQKEYEMSYLLKFLISN</sequence>
<feature type="domain" description="Aminoacyl-transfer RNA synthetases class-II family profile" evidence="9">
    <location>
        <begin position="12"/>
        <end position="380"/>
    </location>
</feature>
<dbReference type="GO" id="GO:0005524">
    <property type="term" value="F:ATP binding"/>
    <property type="evidence" value="ECO:0007669"/>
    <property type="project" value="UniProtKB-UniRule"/>
</dbReference>
<feature type="binding site" evidence="8">
    <location>
        <position position="112"/>
    </location>
    <ligand>
        <name>L-histidine</name>
        <dbReference type="ChEBI" id="CHEBI:57595"/>
    </ligand>
</feature>
<accession>A0A0G0DUE5</accession>
<dbReference type="InterPro" id="IPR015807">
    <property type="entry name" value="His-tRNA-ligase"/>
</dbReference>
<name>A0A0G0DUE5_9BACT</name>
<comment type="catalytic activity">
    <reaction evidence="6 7">
        <text>tRNA(His) + L-histidine + ATP = L-histidyl-tRNA(His) + AMP + diphosphate + H(+)</text>
        <dbReference type="Rhea" id="RHEA:17313"/>
        <dbReference type="Rhea" id="RHEA-COMP:9665"/>
        <dbReference type="Rhea" id="RHEA-COMP:9689"/>
        <dbReference type="ChEBI" id="CHEBI:15378"/>
        <dbReference type="ChEBI" id="CHEBI:30616"/>
        <dbReference type="ChEBI" id="CHEBI:33019"/>
        <dbReference type="ChEBI" id="CHEBI:57595"/>
        <dbReference type="ChEBI" id="CHEBI:78442"/>
        <dbReference type="ChEBI" id="CHEBI:78527"/>
        <dbReference type="ChEBI" id="CHEBI:456215"/>
        <dbReference type="EC" id="6.1.1.21"/>
    </reaction>
</comment>
<dbReference type="HAMAP" id="MF_00127">
    <property type="entry name" value="His_tRNA_synth"/>
    <property type="match status" value="1"/>
</dbReference>
<dbReference type="AlphaFoldDB" id="A0A0G0DUE5"/>
<dbReference type="PANTHER" id="PTHR11476">
    <property type="entry name" value="HISTIDYL-TRNA SYNTHETASE"/>
    <property type="match status" value="1"/>
</dbReference>
<keyword evidence="4 7" id="KW-0648">Protein biosynthesis</keyword>
<dbReference type="PANTHER" id="PTHR11476:SF7">
    <property type="entry name" value="HISTIDINE--TRNA LIGASE"/>
    <property type="match status" value="1"/>
</dbReference>
<organism evidence="10 11">
    <name type="scientific">Candidatus Roizmanbacteria bacterium GW2011_GWC2_35_12</name>
    <dbReference type="NCBI Taxonomy" id="1618485"/>
    <lineage>
        <taxon>Bacteria</taxon>
        <taxon>Candidatus Roizmaniibacteriota</taxon>
    </lineage>
</organism>
<comment type="subcellular location">
    <subcellularLocation>
        <location evidence="7">Cytoplasm</location>
    </subcellularLocation>
</comment>
<dbReference type="EMBL" id="LBPX01000030">
    <property type="protein sequence ID" value="KKP66605.1"/>
    <property type="molecule type" value="Genomic_DNA"/>
</dbReference>
<dbReference type="GO" id="GO:0004821">
    <property type="term" value="F:histidine-tRNA ligase activity"/>
    <property type="evidence" value="ECO:0007669"/>
    <property type="project" value="UniProtKB-UniRule"/>
</dbReference>
<evidence type="ECO:0000256" key="8">
    <source>
        <dbReference type="PIRSR" id="PIRSR001549-1"/>
    </source>
</evidence>